<comment type="similarity">
    <text evidence="7">Belongs to the transglycosylase MltG family.</text>
</comment>
<protein>
    <recommendedName>
        <fullName evidence="7">Endolytic murein transglycosylase</fullName>
        <ecNumber evidence="7">4.2.2.29</ecNumber>
    </recommendedName>
    <alternativeName>
        <fullName evidence="7">Peptidoglycan lytic transglycosylase</fullName>
    </alternativeName>
    <alternativeName>
        <fullName evidence="7">Peptidoglycan polymerization terminase</fullName>
    </alternativeName>
</protein>
<accession>A0ABS8PKL3</accession>
<sequence length="346" mass="38417">MAKKKKKIPYLLLLLLLLAAFILFKFLGPAAHKTEKGFLYVKTGTTMEQLKTQLVNEKFLPGTTWFNMAASALGFKAVKPGKYKVGGGTSLLSLVRMLKNGNQVPVDLVITKIRTKEALAGRIGKLFECDSLKTIGFLNSNDSLAAYELDSNTVMAAVLPLSYEIKWNTTPRAIFDRFFDAYKKFWTGDRTKKAAGQGLSQLEVITLASIIDEETNKAVDKPKIASTYMNRIAKGMPLQADPTVKFALKDFGIKRILFGHLAVVSPYNTYKNKGLPPGPICTPQQSTIDSVLNAPKTDYLYFVASSNFDGSHVFTSNYTEHTKFAKMYQQALDVQIRKRDSINATP</sequence>
<dbReference type="Proteomes" id="UP001199816">
    <property type="component" value="Unassembled WGS sequence"/>
</dbReference>
<keyword evidence="9" id="KW-1185">Reference proteome</keyword>
<keyword evidence="4 7" id="KW-0472">Membrane</keyword>
<reference evidence="8 9" key="1">
    <citation type="submission" date="2021-11" db="EMBL/GenBank/DDBJ databases">
        <title>Genomic of Niabella pedocola.</title>
        <authorList>
            <person name="Wu T."/>
        </authorList>
    </citation>
    <scope>NUCLEOTIDE SEQUENCE [LARGE SCALE GENOMIC DNA]</scope>
    <source>
        <strain evidence="8 9">JCM 31011</strain>
    </source>
</reference>
<evidence type="ECO:0000256" key="5">
    <source>
        <dbReference type="ARBA" id="ARBA00023239"/>
    </source>
</evidence>
<feature type="site" description="Important for catalytic activity" evidence="7">
    <location>
        <position position="214"/>
    </location>
</feature>
<dbReference type="Gene3D" id="3.30.160.60">
    <property type="entry name" value="Classic Zinc Finger"/>
    <property type="match status" value="1"/>
</dbReference>
<dbReference type="RefSeq" id="WP_231002530.1">
    <property type="nucleotide sequence ID" value="NZ_JAJNEC010000003.1"/>
</dbReference>
<gene>
    <name evidence="7 8" type="primary">mltG</name>
    <name evidence="8" type="ORF">LQ567_02555</name>
</gene>
<comment type="function">
    <text evidence="7">Functions as a peptidoglycan terminase that cleaves nascent peptidoglycan strands endolytically to terminate their elongation.</text>
</comment>
<evidence type="ECO:0000256" key="2">
    <source>
        <dbReference type="ARBA" id="ARBA00022692"/>
    </source>
</evidence>
<name>A0ABS8PKL3_9BACT</name>
<evidence type="ECO:0000256" key="4">
    <source>
        <dbReference type="ARBA" id="ARBA00023136"/>
    </source>
</evidence>
<evidence type="ECO:0000256" key="1">
    <source>
        <dbReference type="ARBA" id="ARBA00022475"/>
    </source>
</evidence>
<dbReference type="Pfam" id="PF02618">
    <property type="entry name" value="YceG"/>
    <property type="match status" value="1"/>
</dbReference>
<comment type="caution">
    <text evidence="8">The sequence shown here is derived from an EMBL/GenBank/DDBJ whole genome shotgun (WGS) entry which is preliminary data.</text>
</comment>
<dbReference type="PANTHER" id="PTHR30518:SF2">
    <property type="entry name" value="ENDOLYTIC MUREIN TRANSGLYCOSYLASE"/>
    <property type="match status" value="1"/>
</dbReference>
<dbReference type="InterPro" id="IPR003770">
    <property type="entry name" value="MLTG-like"/>
</dbReference>
<dbReference type="PANTHER" id="PTHR30518">
    <property type="entry name" value="ENDOLYTIC MUREIN TRANSGLYCOSYLASE"/>
    <property type="match status" value="1"/>
</dbReference>
<evidence type="ECO:0000256" key="7">
    <source>
        <dbReference type="HAMAP-Rule" id="MF_02065"/>
    </source>
</evidence>
<organism evidence="8 9">
    <name type="scientific">Niabella pedocola</name>
    <dbReference type="NCBI Taxonomy" id="1752077"/>
    <lineage>
        <taxon>Bacteria</taxon>
        <taxon>Pseudomonadati</taxon>
        <taxon>Bacteroidota</taxon>
        <taxon>Chitinophagia</taxon>
        <taxon>Chitinophagales</taxon>
        <taxon>Chitinophagaceae</taxon>
        <taxon>Niabella</taxon>
    </lineage>
</organism>
<keyword evidence="1 7" id="KW-1003">Cell membrane</keyword>
<dbReference type="EC" id="4.2.2.29" evidence="7"/>
<keyword evidence="2 7" id="KW-0812">Transmembrane</keyword>
<dbReference type="HAMAP" id="MF_02065">
    <property type="entry name" value="MltG"/>
    <property type="match status" value="1"/>
</dbReference>
<evidence type="ECO:0000313" key="8">
    <source>
        <dbReference type="EMBL" id="MCD2421625.1"/>
    </source>
</evidence>
<keyword evidence="6 7" id="KW-0961">Cell wall biogenesis/degradation</keyword>
<evidence type="ECO:0000313" key="9">
    <source>
        <dbReference type="Proteomes" id="UP001199816"/>
    </source>
</evidence>
<proteinExistence type="inferred from homology"/>
<dbReference type="NCBIfam" id="TIGR00247">
    <property type="entry name" value="endolytic transglycosylase MltG"/>
    <property type="match status" value="1"/>
</dbReference>
<keyword evidence="5 7" id="KW-0456">Lyase</keyword>
<comment type="catalytic activity">
    <reaction evidence="7">
        <text>a peptidoglycan chain = a peptidoglycan chain with N-acetyl-1,6-anhydromuramyl-[peptide] at the reducing end + a peptidoglycan chain with N-acetylglucosamine at the non-reducing end.</text>
        <dbReference type="EC" id="4.2.2.29"/>
    </reaction>
</comment>
<evidence type="ECO:0000256" key="3">
    <source>
        <dbReference type="ARBA" id="ARBA00022989"/>
    </source>
</evidence>
<keyword evidence="3 7" id="KW-1133">Transmembrane helix</keyword>
<dbReference type="EMBL" id="JAJNEC010000003">
    <property type="protein sequence ID" value="MCD2421625.1"/>
    <property type="molecule type" value="Genomic_DNA"/>
</dbReference>
<evidence type="ECO:0000256" key="6">
    <source>
        <dbReference type="ARBA" id="ARBA00023316"/>
    </source>
</evidence>